<dbReference type="Proteomes" id="UP001595075">
    <property type="component" value="Unassembled WGS sequence"/>
</dbReference>
<comment type="caution">
    <text evidence="8">The sequence shown here is derived from an EMBL/GenBank/DDBJ whole genome shotgun (WGS) entry which is preliminary data.</text>
</comment>
<comment type="subcellular location">
    <subcellularLocation>
        <location evidence="1">Nucleus</location>
    </subcellularLocation>
</comment>
<gene>
    <name evidence="8" type="ORF">VTL71DRAFT_5811</name>
</gene>
<dbReference type="InterPro" id="IPR046347">
    <property type="entry name" value="bZIP_sf"/>
</dbReference>
<proteinExistence type="predicted"/>
<dbReference type="EMBL" id="JAZHXI010000016">
    <property type="protein sequence ID" value="KAL2062739.1"/>
    <property type="molecule type" value="Genomic_DNA"/>
</dbReference>
<organism evidence="8 9">
    <name type="scientific">Oculimacula yallundae</name>
    <dbReference type="NCBI Taxonomy" id="86028"/>
    <lineage>
        <taxon>Eukaryota</taxon>
        <taxon>Fungi</taxon>
        <taxon>Dikarya</taxon>
        <taxon>Ascomycota</taxon>
        <taxon>Pezizomycotina</taxon>
        <taxon>Leotiomycetes</taxon>
        <taxon>Helotiales</taxon>
        <taxon>Ploettnerulaceae</taxon>
        <taxon>Oculimacula</taxon>
    </lineage>
</organism>
<dbReference type="PANTHER" id="PTHR13044">
    <property type="entry name" value="ACTIVATING TRANSCRIPTION FACTOR ATF 4/5"/>
    <property type="match status" value="1"/>
</dbReference>
<evidence type="ECO:0000256" key="2">
    <source>
        <dbReference type="ARBA" id="ARBA00023015"/>
    </source>
</evidence>
<protein>
    <recommendedName>
        <fullName evidence="7">BZIP domain-containing protein</fullName>
    </recommendedName>
</protein>
<feature type="compositionally biased region" description="Low complexity" evidence="6">
    <location>
        <begin position="210"/>
        <end position="225"/>
    </location>
</feature>
<feature type="compositionally biased region" description="Basic and acidic residues" evidence="6">
    <location>
        <begin position="230"/>
        <end position="240"/>
    </location>
</feature>
<dbReference type="SMART" id="SM00338">
    <property type="entry name" value="BRLZ"/>
    <property type="match status" value="1"/>
</dbReference>
<dbReference type="PANTHER" id="PTHR13044:SF14">
    <property type="entry name" value="CRYPTOCEPHAL, ISOFORM A"/>
    <property type="match status" value="1"/>
</dbReference>
<feature type="domain" description="BZIP" evidence="7">
    <location>
        <begin position="249"/>
        <end position="298"/>
    </location>
</feature>
<reference evidence="8 9" key="1">
    <citation type="journal article" date="2024" name="Commun. Biol.">
        <title>Comparative genomic analysis of thermophilic fungi reveals convergent evolutionary adaptations and gene losses.</title>
        <authorList>
            <person name="Steindorff A.S."/>
            <person name="Aguilar-Pontes M.V."/>
            <person name="Robinson A.J."/>
            <person name="Andreopoulos B."/>
            <person name="LaButti K."/>
            <person name="Kuo A."/>
            <person name="Mondo S."/>
            <person name="Riley R."/>
            <person name="Otillar R."/>
            <person name="Haridas S."/>
            <person name="Lipzen A."/>
            <person name="Grimwood J."/>
            <person name="Schmutz J."/>
            <person name="Clum A."/>
            <person name="Reid I.D."/>
            <person name="Moisan M.C."/>
            <person name="Butler G."/>
            <person name="Nguyen T.T.M."/>
            <person name="Dewar K."/>
            <person name="Conant G."/>
            <person name="Drula E."/>
            <person name="Henrissat B."/>
            <person name="Hansel C."/>
            <person name="Singer S."/>
            <person name="Hutchinson M.I."/>
            <person name="de Vries R.P."/>
            <person name="Natvig D.O."/>
            <person name="Powell A.J."/>
            <person name="Tsang A."/>
            <person name="Grigoriev I.V."/>
        </authorList>
    </citation>
    <scope>NUCLEOTIDE SEQUENCE [LARGE SCALE GENOMIC DNA]</scope>
    <source>
        <strain evidence="8 9">CBS 494.80</strain>
    </source>
</reference>
<evidence type="ECO:0000256" key="3">
    <source>
        <dbReference type="ARBA" id="ARBA00023125"/>
    </source>
</evidence>
<dbReference type="Gene3D" id="1.20.5.170">
    <property type="match status" value="1"/>
</dbReference>
<keyword evidence="4" id="KW-0804">Transcription</keyword>
<dbReference type="InterPro" id="IPR004827">
    <property type="entry name" value="bZIP"/>
</dbReference>
<evidence type="ECO:0000313" key="8">
    <source>
        <dbReference type="EMBL" id="KAL2062739.1"/>
    </source>
</evidence>
<feature type="region of interest" description="Disordered" evidence="6">
    <location>
        <begin position="189"/>
        <end position="240"/>
    </location>
</feature>
<evidence type="ECO:0000256" key="5">
    <source>
        <dbReference type="ARBA" id="ARBA00023242"/>
    </source>
</evidence>
<evidence type="ECO:0000313" key="9">
    <source>
        <dbReference type="Proteomes" id="UP001595075"/>
    </source>
</evidence>
<evidence type="ECO:0000256" key="6">
    <source>
        <dbReference type="SAM" id="MobiDB-lite"/>
    </source>
</evidence>
<keyword evidence="9" id="KW-1185">Reference proteome</keyword>
<dbReference type="CDD" id="cd14686">
    <property type="entry name" value="bZIP"/>
    <property type="match status" value="1"/>
</dbReference>
<evidence type="ECO:0000256" key="1">
    <source>
        <dbReference type="ARBA" id="ARBA00004123"/>
    </source>
</evidence>
<evidence type="ECO:0000256" key="4">
    <source>
        <dbReference type="ARBA" id="ARBA00023163"/>
    </source>
</evidence>
<dbReference type="PROSITE" id="PS50217">
    <property type="entry name" value="BZIP"/>
    <property type="match status" value="1"/>
</dbReference>
<keyword evidence="2" id="KW-0805">Transcription regulation</keyword>
<keyword evidence="3" id="KW-0238">DNA-binding</keyword>
<name>A0ABR4BYK4_9HELO</name>
<dbReference type="SUPFAM" id="SSF57959">
    <property type="entry name" value="Leucine zipper domain"/>
    <property type="match status" value="1"/>
</dbReference>
<sequence length="308" mass="34205">MGYFNHNHYQVPTNSISAPRLLPATAQTPNQLSNTNTNTTTKDTCHILRSSSLSSFSGSVLFDFESIWCTICQRPKFEDGVCEEVCICVSYSSINTNTGMPRTAAVIPTANMSTDLSQPSDNGEGLDMYLNHTTFTDSSHRSHDIYQQREHTYDAVDPWLYGCASSCSYETGYDASQLPVFHAIGECSSNEDGDGDTSSEAASGVTDMTRGSSAVSSPSPSSACGRGRGRSVEPRSLSRTEVRKLVDGKERRREQNRKSQLRFRERKRGVERELMEKIECLKQVNGILMREVEGLRRRDCGGQLEFCE</sequence>
<evidence type="ECO:0000259" key="7">
    <source>
        <dbReference type="PROSITE" id="PS50217"/>
    </source>
</evidence>
<keyword evidence="5" id="KW-0539">Nucleus</keyword>
<accession>A0ABR4BYK4</accession>